<proteinExistence type="predicted"/>
<gene>
    <name evidence="2" type="ORF">PADG_08181</name>
</gene>
<protein>
    <submittedName>
        <fullName evidence="2">Uncharacterized protein</fullName>
    </submittedName>
</protein>
<evidence type="ECO:0000256" key="1">
    <source>
        <dbReference type="SAM" id="MobiDB-lite"/>
    </source>
</evidence>
<feature type="compositionally biased region" description="Polar residues" evidence="1">
    <location>
        <begin position="112"/>
        <end position="123"/>
    </location>
</feature>
<keyword evidence="3" id="KW-1185">Reference proteome</keyword>
<accession>C1GM95</accession>
<dbReference type="RefSeq" id="XP_010763700.1">
    <property type="nucleotide sequence ID" value="XM_010765398.1"/>
</dbReference>
<dbReference type="InParanoid" id="C1GM95"/>
<feature type="region of interest" description="Disordered" evidence="1">
    <location>
        <begin position="100"/>
        <end position="123"/>
    </location>
</feature>
<organism evidence="2 3">
    <name type="scientific">Paracoccidioides brasiliensis (strain Pb18)</name>
    <dbReference type="NCBI Taxonomy" id="502780"/>
    <lineage>
        <taxon>Eukaryota</taxon>
        <taxon>Fungi</taxon>
        <taxon>Dikarya</taxon>
        <taxon>Ascomycota</taxon>
        <taxon>Pezizomycotina</taxon>
        <taxon>Eurotiomycetes</taxon>
        <taxon>Eurotiomycetidae</taxon>
        <taxon>Onygenales</taxon>
        <taxon>Ajellomycetaceae</taxon>
        <taxon>Paracoccidioides</taxon>
    </lineage>
</organism>
<dbReference type="AlphaFoldDB" id="C1GM95"/>
<evidence type="ECO:0000313" key="3">
    <source>
        <dbReference type="Proteomes" id="UP000001628"/>
    </source>
</evidence>
<dbReference type="Proteomes" id="UP000001628">
    <property type="component" value="Unassembled WGS sequence"/>
</dbReference>
<dbReference type="GeneID" id="22586523"/>
<name>C1GM95_PARBD</name>
<dbReference type="EMBL" id="KN275973">
    <property type="protein sequence ID" value="EEH43561.2"/>
    <property type="molecule type" value="Genomic_DNA"/>
</dbReference>
<sequence length="123" mass="14259">MKLQKHKELSITARVELRHRVELKEKDKPNTFLCDYQKLPHIKVKIKNMPLKLENSTSANVVLQYIETYAPTDLFTIKWPYLNTTLLALVKTNTDQASNDVDTLEHKEAEDNSLQGQRPQLLS</sequence>
<dbReference type="VEuPathDB" id="FungiDB:PADG_08181"/>
<reference evidence="2 3" key="1">
    <citation type="journal article" date="2011" name="PLoS Genet.">
        <title>Comparative genomic analysis of human fungal pathogens causing paracoccidioidomycosis.</title>
        <authorList>
            <person name="Desjardins C.A."/>
            <person name="Champion M.D."/>
            <person name="Holder J.W."/>
            <person name="Muszewska A."/>
            <person name="Goldberg J."/>
            <person name="Bailao A.M."/>
            <person name="Brigido M.M."/>
            <person name="Ferreira M.E."/>
            <person name="Garcia A.M."/>
            <person name="Grynberg M."/>
            <person name="Gujja S."/>
            <person name="Heiman D.I."/>
            <person name="Henn M.R."/>
            <person name="Kodira C.D."/>
            <person name="Leon-Narvaez H."/>
            <person name="Longo L.V."/>
            <person name="Ma L.J."/>
            <person name="Malavazi I."/>
            <person name="Matsuo A.L."/>
            <person name="Morais F.V."/>
            <person name="Pereira M."/>
            <person name="Rodriguez-Brito S."/>
            <person name="Sakthikumar S."/>
            <person name="Salem-Izacc S.M."/>
            <person name="Sykes S.M."/>
            <person name="Teixeira M.M."/>
            <person name="Vallejo M.C."/>
            <person name="Walter M.E."/>
            <person name="Yandava C."/>
            <person name="Young S."/>
            <person name="Zeng Q."/>
            <person name="Zucker J."/>
            <person name="Felipe M.S."/>
            <person name="Goldman G.H."/>
            <person name="Haas B.J."/>
            <person name="McEwen J.G."/>
            <person name="Nino-Vega G."/>
            <person name="Puccia R."/>
            <person name="San-Blas G."/>
            <person name="Soares C.M."/>
            <person name="Birren B.W."/>
            <person name="Cuomo C.A."/>
        </authorList>
    </citation>
    <scope>NUCLEOTIDE SEQUENCE [LARGE SCALE GENOMIC DNA]</scope>
    <source>
        <strain evidence="2 3">Pb18</strain>
    </source>
</reference>
<evidence type="ECO:0000313" key="2">
    <source>
        <dbReference type="EMBL" id="EEH43561.2"/>
    </source>
</evidence>
<dbReference type="KEGG" id="pbn:PADG_08181"/>
<dbReference type="HOGENOM" id="CLU_2015950_0_0_1"/>